<reference evidence="2" key="2">
    <citation type="submission" date="2020-09" db="EMBL/GenBank/DDBJ databases">
        <authorList>
            <person name="Sun Q."/>
            <person name="Zhou Y."/>
        </authorList>
    </citation>
    <scope>NUCLEOTIDE SEQUENCE</scope>
    <source>
        <strain evidence="2">CGMCC 1.3617</strain>
    </source>
</reference>
<comment type="caution">
    <text evidence="2">The sequence shown here is derived from an EMBL/GenBank/DDBJ whole genome shotgun (WGS) entry which is preliminary data.</text>
</comment>
<dbReference type="Proteomes" id="UP000661507">
    <property type="component" value="Unassembled WGS sequence"/>
</dbReference>
<feature type="compositionally biased region" description="Low complexity" evidence="1">
    <location>
        <begin position="68"/>
        <end position="82"/>
    </location>
</feature>
<keyword evidence="3" id="KW-1185">Reference proteome</keyword>
<evidence type="ECO:0000313" key="2">
    <source>
        <dbReference type="EMBL" id="GGJ36641.1"/>
    </source>
</evidence>
<proteinExistence type="predicted"/>
<evidence type="ECO:0000256" key="1">
    <source>
        <dbReference type="SAM" id="MobiDB-lite"/>
    </source>
</evidence>
<organism evidence="2 3">
    <name type="scientific">Neoroseomonas lacus</name>
    <dbReference type="NCBI Taxonomy" id="287609"/>
    <lineage>
        <taxon>Bacteria</taxon>
        <taxon>Pseudomonadati</taxon>
        <taxon>Pseudomonadota</taxon>
        <taxon>Alphaproteobacteria</taxon>
        <taxon>Acetobacterales</taxon>
        <taxon>Acetobacteraceae</taxon>
        <taxon>Neoroseomonas</taxon>
    </lineage>
</organism>
<dbReference type="EMBL" id="BMKW01000015">
    <property type="protein sequence ID" value="GGJ36641.1"/>
    <property type="molecule type" value="Genomic_DNA"/>
</dbReference>
<dbReference type="AlphaFoldDB" id="A0A917NWQ6"/>
<gene>
    <name evidence="2" type="ORF">GCM10011320_50480</name>
</gene>
<protein>
    <submittedName>
        <fullName evidence="2">Uncharacterized protein</fullName>
    </submittedName>
</protein>
<feature type="compositionally biased region" description="Pro residues" evidence="1">
    <location>
        <begin position="1"/>
        <end position="19"/>
    </location>
</feature>
<accession>A0A917NWQ6</accession>
<reference evidence="2" key="1">
    <citation type="journal article" date="2014" name="Int. J. Syst. Evol. Microbiol.">
        <title>Complete genome sequence of Corynebacterium casei LMG S-19264T (=DSM 44701T), isolated from a smear-ripened cheese.</title>
        <authorList>
            <consortium name="US DOE Joint Genome Institute (JGI-PGF)"/>
            <person name="Walter F."/>
            <person name="Albersmeier A."/>
            <person name="Kalinowski J."/>
            <person name="Ruckert C."/>
        </authorList>
    </citation>
    <scope>NUCLEOTIDE SEQUENCE</scope>
    <source>
        <strain evidence="2">CGMCC 1.3617</strain>
    </source>
</reference>
<evidence type="ECO:0000313" key="3">
    <source>
        <dbReference type="Proteomes" id="UP000661507"/>
    </source>
</evidence>
<sequence length="89" mass="8365">MPPPPAQAVPAGVAPPAPRPAGANRPAGPPPGQAHQAPDRATGIFAPRGAQGARVSPPVAQDPPPGGKPSAAPATKGPAAGPDSDAPTG</sequence>
<name>A0A917NWQ6_9PROT</name>
<feature type="region of interest" description="Disordered" evidence="1">
    <location>
        <begin position="1"/>
        <end position="89"/>
    </location>
</feature>